<evidence type="ECO:0000313" key="2">
    <source>
        <dbReference type="EMBL" id="KOG86435.1"/>
    </source>
</evidence>
<dbReference type="GO" id="GO:0016746">
    <property type="term" value="F:acyltransferase activity"/>
    <property type="evidence" value="ECO:0007669"/>
    <property type="project" value="UniProtKB-KW"/>
</dbReference>
<name>A0ABR5IZ72_9ACTN</name>
<keyword evidence="1" id="KW-0812">Transmembrane</keyword>
<organism evidence="2 3">
    <name type="scientific">Streptomyces varsoviensis</name>
    <dbReference type="NCBI Taxonomy" id="67373"/>
    <lineage>
        <taxon>Bacteria</taxon>
        <taxon>Bacillati</taxon>
        <taxon>Actinomycetota</taxon>
        <taxon>Actinomycetes</taxon>
        <taxon>Kitasatosporales</taxon>
        <taxon>Streptomycetaceae</taxon>
        <taxon>Streptomyces</taxon>
    </lineage>
</organism>
<dbReference type="EMBL" id="LGUT01002839">
    <property type="protein sequence ID" value="KOG86435.1"/>
    <property type="molecule type" value="Genomic_DNA"/>
</dbReference>
<keyword evidence="2" id="KW-0012">Acyltransferase</keyword>
<keyword evidence="1" id="KW-1133">Transmembrane helix</keyword>
<gene>
    <name evidence="2" type="ORF">ADK38_31035</name>
</gene>
<protein>
    <submittedName>
        <fullName evidence="2">Acyltransferase</fullName>
    </submittedName>
</protein>
<sequence length="96" mass="9584">AVTALLVAAFRRVERPPAARGLSAPGPASGPLAALGVTLCLFGVLGLSMVGFGGLLEGRTALLVAVRVSAPVAVLAAVAGWFLVERAGGPARTPRR</sequence>
<dbReference type="Proteomes" id="UP000037020">
    <property type="component" value="Unassembled WGS sequence"/>
</dbReference>
<comment type="caution">
    <text evidence="2">The sequence shown here is derived from an EMBL/GenBank/DDBJ whole genome shotgun (WGS) entry which is preliminary data.</text>
</comment>
<feature type="transmembrane region" description="Helical" evidence="1">
    <location>
        <begin position="32"/>
        <end position="55"/>
    </location>
</feature>
<reference evidence="2 3" key="1">
    <citation type="submission" date="2015-07" db="EMBL/GenBank/DDBJ databases">
        <authorList>
            <person name="Ju K.-S."/>
            <person name="Doroghazi J.R."/>
            <person name="Metcalf W.W."/>
        </authorList>
    </citation>
    <scope>NUCLEOTIDE SEQUENCE [LARGE SCALE GENOMIC DNA]</scope>
    <source>
        <strain evidence="2 3">NRRL B-3589</strain>
    </source>
</reference>
<accession>A0ABR5IZ72</accession>
<keyword evidence="2" id="KW-0808">Transferase</keyword>
<evidence type="ECO:0000313" key="3">
    <source>
        <dbReference type="Proteomes" id="UP000037020"/>
    </source>
</evidence>
<feature type="non-terminal residue" evidence="2">
    <location>
        <position position="1"/>
    </location>
</feature>
<keyword evidence="3" id="KW-1185">Reference proteome</keyword>
<proteinExistence type="predicted"/>
<evidence type="ECO:0000256" key="1">
    <source>
        <dbReference type="SAM" id="Phobius"/>
    </source>
</evidence>
<keyword evidence="1" id="KW-0472">Membrane</keyword>
<feature type="transmembrane region" description="Helical" evidence="1">
    <location>
        <begin position="62"/>
        <end position="84"/>
    </location>
</feature>